<reference evidence="4 5" key="1">
    <citation type="submission" date="2016-01" db="EMBL/GenBank/DDBJ databases">
        <title>Genome sequencing of Roseivirga echinicomitans KMM 6058.</title>
        <authorList>
            <person name="Selvaratnam C."/>
            <person name="Thevarajoo S."/>
            <person name="Goh K.M."/>
            <person name="Ee R."/>
            <person name="Chan K.-G."/>
            <person name="Chong C.S."/>
        </authorList>
    </citation>
    <scope>NUCLEOTIDE SEQUENCE [LARGE SCALE GENOMIC DNA]</scope>
    <source>
        <strain evidence="4 5">KMM 6058</strain>
    </source>
</reference>
<dbReference type="RefSeq" id="WP_068418603.1">
    <property type="nucleotide sequence ID" value="NZ_LRDB01000051.1"/>
</dbReference>
<gene>
    <name evidence="4" type="ORF">AWN68_11180</name>
</gene>
<sequence>MNVHSARQMFGNKLDKRSLILGTTLDLISEQGFHGTPISIIAQRAGVGAGTIYRYFQNKEELINELFKEIKRDIIRAMLDNYSEEGAFKERFMHLWKNMVYYFMKHPKEFNFIEQHRYAPYMSNLTREESFMILSPVMMFFIESKRAKAMKDLPLYTIIALLYGPIVSLLKQHVDNNQNLSDDRIDQAAEACWDAVKHN</sequence>
<dbReference type="Pfam" id="PF00440">
    <property type="entry name" value="TetR_N"/>
    <property type="match status" value="1"/>
</dbReference>
<dbReference type="InterPro" id="IPR009057">
    <property type="entry name" value="Homeodomain-like_sf"/>
</dbReference>
<name>A0A150X0S3_9BACT</name>
<proteinExistence type="predicted"/>
<evidence type="ECO:0000256" key="2">
    <source>
        <dbReference type="PROSITE-ProRule" id="PRU00335"/>
    </source>
</evidence>
<dbReference type="OrthoDB" id="6430772at2"/>
<dbReference type="PANTHER" id="PTHR43479:SF11">
    <property type="entry name" value="ACREF_ENVCD OPERON REPRESSOR-RELATED"/>
    <property type="match status" value="1"/>
</dbReference>
<comment type="caution">
    <text evidence="4">The sequence shown here is derived from an EMBL/GenBank/DDBJ whole genome shotgun (WGS) entry which is preliminary data.</text>
</comment>
<evidence type="ECO:0000256" key="1">
    <source>
        <dbReference type="ARBA" id="ARBA00023125"/>
    </source>
</evidence>
<dbReference type="InterPro" id="IPR001647">
    <property type="entry name" value="HTH_TetR"/>
</dbReference>
<dbReference type="PANTHER" id="PTHR43479">
    <property type="entry name" value="ACREF/ENVCD OPERON REPRESSOR-RELATED"/>
    <property type="match status" value="1"/>
</dbReference>
<dbReference type="InterPro" id="IPR036271">
    <property type="entry name" value="Tet_transcr_reg_TetR-rel_C_sf"/>
</dbReference>
<dbReference type="InterPro" id="IPR050624">
    <property type="entry name" value="HTH-type_Tx_Regulator"/>
</dbReference>
<evidence type="ECO:0000259" key="3">
    <source>
        <dbReference type="PROSITE" id="PS50977"/>
    </source>
</evidence>
<dbReference type="InterPro" id="IPR032551">
    <property type="entry name" value="BscR_C"/>
</dbReference>
<evidence type="ECO:0000313" key="5">
    <source>
        <dbReference type="Proteomes" id="UP000075615"/>
    </source>
</evidence>
<keyword evidence="5" id="KW-1185">Reference proteome</keyword>
<dbReference type="EMBL" id="LRDB01000051">
    <property type="protein sequence ID" value="KYG72325.1"/>
    <property type="molecule type" value="Genomic_DNA"/>
</dbReference>
<dbReference type="PROSITE" id="PS50977">
    <property type="entry name" value="HTH_TETR_2"/>
    <property type="match status" value="1"/>
</dbReference>
<dbReference type="Proteomes" id="UP000075615">
    <property type="component" value="Unassembled WGS sequence"/>
</dbReference>
<feature type="domain" description="HTH tetR-type" evidence="3">
    <location>
        <begin position="14"/>
        <end position="74"/>
    </location>
</feature>
<organism evidence="4 5">
    <name type="scientific">Roseivirga echinicomitans</name>
    <dbReference type="NCBI Taxonomy" id="296218"/>
    <lineage>
        <taxon>Bacteria</taxon>
        <taxon>Pseudomonadati</taxon>
        <taxon>Bacteroidota</taxon>
        <taxon>Cytophagia</taxon>
        <taxon>Cytophagales</taxon>
        <taxon>Roseivirgaceae</taxon>
        <taxon>Roseivirga</taxon>
    </lineage>
</organism>
<dbReference type="GO" id="GO:0003677">
    <property type="term" value="F:DNA binding"/>
    <property type="evidence" value="ECO:0007669"/>
    <property type="project" value="UniProtKB-UniRule"/>
</dbReference>
<dbReference type="PRINTS" id="PR00455">
    <property type="entry name" value="HTHTETR"/>
</dbReference>
<keyword evidence="1 2" id="KW-0238">DNA-binding</keyword>
<feature type="DNA-binding region" description="H-T-H motif" evidence="2">
    <location>
        <begin position="37"/>
        <end position="56"/>
    </location>
</feature>
<dbReference type="Pfam" id="PF16295">
    <property type="entry name" value="TetR_C_10"/>
    <property type="match status" value="1"/>
</dbReference>
<dbReference type="AlphaFoldDB" id="A0A150X0S3"/>
<dbReference type="SUPFAM" id="SSF46689">
    <property type="entry name" value="Homeodomain-like"/>
    <property type="match status" value="1"/>
</dbReference>
<accession>A0A150X0S3</accession>
<dbReference type="Gene3D" id="1.10.357.10">
    <property type="entry name" value="Tetracycline Repressor, domain 2"/>
    <property type="match status" value="1"/>
</dbReference>
<dbReference type="STRING" id="296218.AWN68_11180"/>
<evidence type="ECO:0000313" key="4">
    <source>
        <dbReference type="EMBL" id="KYG72325.1"/>
    </source>
</evidence>
<dbReference type="SUPFAM" id="SSF48498">
    <property type="entry name" value="Tetracyclin repressor-like, C-terminal domain"/>
    <property type="match status" value="1"/>
</dbReference>
<protein>
    <recommendedName>
        <fullName evidence="3">HTH tetR-type domain-containing protein</fullName>
    </recommendedName>
</protein>